<dbReference type="SUPFAM" id="SSF54909">
    <property type="entry name" value="Dimeric alpha+beta barrel"/>
    <property type="match status" value="1"/>
</dbReference>
<keyword evidence="2" id="KW-1185">Reference proteome</keyword>
<dbReference type="GO" id="GO:0016857">
    <property type="term" value="F:racemase and epimerase activity, acting on carbohydrates and derivatives"/>
    <property type="evidence" value="ECO:0007669"/>
    <property type="project" value="InterPro"/>
</dbReference>
<name>A0A420VTF7_9SPHI</name>
<dbReference type="EMBL" id="RBWS01000017">
    <property type="protein sequence ID" value="RKO69658.1"/>
    <property type="molecule type" value="Genomic_DNA"/>
</dbReference>
<evidence type="ECO:0000313" key="1">
    <source>
        <dbReference type="EMBL" id="RKO69658.1"/>
    </source>
</evidence>
<reference evidence="1 2" key="1">
    <citation type="submission" date="2018-10" db="EMBL/GenBank/DDBJ databases">
        <title>Sphingobacterium sp. M05W1-28.</title>
        <authorList>
            <person name="Cai H."/>
        </authorList>
    </citation>
    <scope>NUCLEOTIDE SEQUENCE [LARGE SCALE GENOMIC DNA]</scope>
    <source>
        <strain evidence="1 2">M05W1-28</strain>
    </source>
</reference>
<dbReference type="InterPro" id="IPR008000">
    <property type="entry name" value="Rham/fucose_mutarotase"/>
</dbReference>
<sequence>MKILKKRFPFKRFVLIGLIALLAFGCTQEKKRAAVKRYASITGLKAEKLSYYKKLHAEAWPAVLQKIKECHIQNYSIFLKEIAGEYYLFSYFEYTGTDFSSDMQRMAADAETQRWWKETDPCQNPLPEAKEKSAIWSDMTEVFHTD</sequence>
<gene>
    <name evidence="1" type="ORF">D7322_20530</name>
</gene>
<dbReference type="PANTHER" id="PTHR34389">
    <property type="entry name" value="L-RHAMNOSE MUTAROTASE"/>
    <property type="match status" value="1"/>
</dbReference>
<dbReference type="AlphaFoldDB" id="A0A420VTF7"/>
<proteinExistence type="predicted"/>
<dbReference type="InterPro" id="IPR011008">
    <property type="entry name" value="Dimeric_a/b-barrel"/>
</dbReference>
<accession>A0A420VTF7</accession>
<evidence type="ECO:0000313" key="2">
    <source>
        <dbReference type="Proteomes" id="UP000282423"/>
    </source>
</evidence>
<protein>
    <submittedName>
        <fullName evidence="1">L-rhamnose mutarotase</fullName>
    </submittedName>
</protein>
<dbReference type="Pfam" id="PF05336">
    <property type="entry name" value="rhaM"/>
    <property type="match status" value="1"/>
</dbReference>
<organism evidence="1 2">
    <name type="scientific">Sphingobacterium puteale</name>
    <dbReference type="NCBI Taxonomy" id="2420510"/>
    <lineage>
        <taxon>Bacteria</taxon>
        <taxon>Pseudomonadati</taxon>
        <taxon>Bacteroidota</taxon>
        <taxon>Sphingobacteriia</taxon>
        <taxon>Sphingobacteriales</taxon>
        <taxon>Sphingobacteriaceae</taxon>
        <taxon>Sphingobacterium</taxon>
    </lineage>
</organism>
<dbReference type="PROSITE" id="PS51257">
    <property type="entry name" value="PROKAR_LIPOPROTEIN"/>
    <property type="match status" value="1"/>
</dbReference>
<comment type="caution">
    <text evidence="1">The sequence shown here is derived from an EMBL/GenBank/DDBJ whole genome shotgun (WGS) entry which is preliminary data.</text>
</comment>
<dbReference type="Gene3D" id="3.30.70.100">
    <property type="match status" value="1"/>
</dbReference>
<dbReference type="PANTHER" id="PTHR34389:SF2">
    <property type="entry name" value="L-RHAMNOSE MUTAROTASE"/>
    <property type="match status" value="1"/>
</dbReference>
<dbReference type="Proteomes" id="UP000282423">
    <property type="component" value="Unassembled WGS sequence"/>
</dbReference>
<dbReference type="OrthoDB" id="9799608at2"/>